<name>A0A9P0MIS4_NEZVI</name>
<dbReference type="Gene3D" id="1.10.600.10">
    <property type="entry name" value="Farnesyl Diphosphate Synthase"/>
    <property type="match status" value="1"/>
</dbReference>
<keyword evidence="2" id="KW-1185">Reference proteome</keyword>
<proteinExistence type="predicted"/>
<dbReference type="InterPro" id="IPR002060">
    <property type="entry name" value="Squ/phyt_synthse"/>
</dbReference>
<gene>
    <name evidence="1" type="ORF">NEZAVI_LOCUS6635</name>
</gene>
<reference evidence="1" key="1">
    <citation type="submission" date="2022-01" db="EMBL/GenBank/DDBJ databases">
        <authorList>
            <person name="King R."/>
        </authorList>
    </citation>
    <scope>NUCLEOTIDE SEQUENCE</scope>
</reference>
<dbReference type="OrthoDB" id="270318at2759"/>
<dbReference type="SUPFAM" id="SSF48576">
    <property type="entry name" value="Terpenoid synthases"/>
    <property type="match status" value="1"/>
</dbReference>
<accession>A0A9P0MIS4</accession>
<protein>
    <submittedName>
        <fullName evidence="1">Uncharacterized protein</fullName>
    </submittedName>
</protein>
<dbReference type="AlphaFoldDB" id="A0A9P0MIS4"/>
<organism evidence="1 2">
    <name type="scientific">Nezara viridula</name>
    <name type="common">Southern green stink bug</name>
    <name type="synonym">Cimex viridulus</name>
    <dbReference type="NCBI Taxonomy" id="85310"/>
    <lineage>
        <taxon>Eukaryota</taxon>
        <taxon>Metazoa</taxon>
        <taxon>Ecdysozoa</taxon>
        <taxon>Arthropoda</taxon>
        <taxon>Hexapoda</taxon>
        <taxon>Insecta</taxon>
        <taxon>Pterygota</taxon>
        <taxon>Neoptera</taxon>
        <taxon>Paraneoptera</taxon>
        <taxon>Hemiptera</taxon>
        <taxon>Heteroptera</taxon>
        <taxon>Panheteroptera</taxon>
        <taxon>Pentatomomorpha</taxon>
        <taxon>Pentatomoidea</taxon>
        <taxon>Pentatomidae</taxon>
        <taxon>Pentatominae</taxon>
        <taxon>Nezara</taxon>
    </lineage>
</organism>
<dbReference type="InterPro" id="IPR008949">
    <property type="entry name" value="Isoprenoid_synthase_dom_sf"/>
</dbReference>
<evidence type="ECO:0000313" key="1">
    <source>
        <dbReference type="EMBL" id="CAH1396594.1"/>
    </source>
</evidence>
<sequence>MNFNNVLGILCGKRFFTQSLRFYSLKHKNISPIDYCLDLVRKNDYENFLCALLLPKQTRNAVIAVRAFNVEVSKAAIASKDPRISLMRLGFWNETIDKIYEGNPPNHPVALQLARAISKHDLKKRNLIRLVKAREVQLTEKCFQSLENMEKYSEETVSPIIYISLEVAGIKDIHADHAASHVGKGQGLVLLLRIARSNNTWSLPRDLIESAGFDVAKGLIPHSSSTKDLVFKIASRAKAHIDKARSLSSKLPGGSSVCLLPAIPAANYLRRLSDADFDIFDPFIGERDFLLGFSLYWAKLSNSY</sequence>
<dbReference type="Pfam" id="PF00494">
    <property type="entry name" value="SQS_PSY"/>
    <property type="match status" value="1"/>
</dbReference>
<dbReference type="Proteomes" id="UP001152798">
    <property type="component" value="Chromosome 3"/>
</dbReference>
<dbReference type="EMBL" id="OV725079">
    <property type="protein sequence ID" value="CAH1396594.1"/>
    <property type="molecule type" value="Genomic_DNA"/>
</dbReference>
<evidence type="ECO:0000313" key="2">
    <source>
        <dbReference type="Proteomes" id="UP001152798"/>
    </source>
</evidence>